<name>A0ABV3T7K5_9GAMM</name>
<proteinExistence type="predicted"/>
<dbReference type="PROSITE" id="PS50921">
    <property type="entry name" value="ANTAR"/>
    <property type="match status" value="1"/>
</dbReference>
<dbReference type="InterPro" id="IPR036388">
    <property type="entry name" value="WH-like_DNA-bd_sf"/>
</dbReference>
<comment type="caution">
    <text evidence="2">The sequence shown here is derived from an EMBL/GenBank/DDBJ whole genome shotgun (WGS) entry which is preliminary data.</text>
</comment>
<dbReference type="InterPro" id="IPR005561">
    <property type="entry name" value="ANTAR"/>
</dbReference>
<dbReference type="PIRSF" id="PIRSF036382">
    <property type="entry name" value="RR_antiterm"/>
    <property type="match status" value="1"/>
</dbReference>
<evidence type="ECO:0000259" key="1">
    <source>
        <dbReference type="PROSITE" id="PS50921"/>
    </source>
</evidence>
<dbReference type="SUPFAM" id="SSF52172">
    <property type="entry name" value="CheY-like"/>
    <property type="match status" value="1"/>
</dbReference>
<keyword evidence="3" id="KW-1185">Reference proteome</keyword>
<dbReference type="InterPro" id="IPR008327">
    <property type="entry name" value="Sig_transdc_resp-reg_antiterm"/>
</dbReference>
<accession>A0ABV3T7K5</accession>
<dbReference type="Pfam" id="PF21332">
    <property type="entry name" value="AmiR_N"/>
    <property type="match status" value="1"/>
</dbReference>
<organism evidence="2 3">
    <name type="scientific">Spiribacter insolitus</name>
    <dbReference type="NCBI Taxonomy" id="3122417"/>
    <lineage>
        <taxon>Bacteria</taxon>
        <taxon>Pseudomonadati</taxon>
        <taxon>Pseudomonadota</taxon>
        <taxon>Gammaproteobacteria</taxon>
        <taxon>Chromatiales</taxon>
        <taxon>Ectothiorhodospiraceae</taxon>
        <taxon>Spiribacter</taxon>
    </lineage>
</organism>
<gene>
    <name evidence="2" type="ORF">V6X30_02245</name>
</gene>
<reference evidence="2 3" key="1">
    <citation type="submission" date="2024-02" db="EMBL/GenBank/DDBJ databases">
        <title>New especies of Spiribacter isolated from saline water.</title>
        <authorList>
            <person name="Leon M.J."/>
            <person name="De La Haba R."/>
            <person name="Sanchez-Porro C."/>
            <person name="Ventosa A."/>
        </authorList>
    </citation>
    <scope>NUCLEOTIDE SEQUENCE [LARGE SCALE GENOMIC DNA]</scope>
    <source>
        <strain evidence="3">ag22IC4-189</strain>
    </source>
</reference>
<protein>
    <submittedName>
        <fullName evidence="2">ANTAR domain-containing protein</fullName>
    </submittedName>
</protein>
<dbReference type="EMBL" id="JBAKFF010000001">
    <property type="protein sequence ID" value="MEX0430225.1"/>
    <property type="molecule type" value="Genomic_DNA"/>
</dbReference>
<feature type="domain" description="ANTAR" evidence="1">
    <location>
        <begin position="126"/>
        <end position="187"/>
    </location>
</feature>
<dbReference type="InterPro" id="IPR011006">
    <property type="entry name" value="CheY-like_superfamily"/>
</dbReference>
<sequence length="205" mass="23180">MSRRIKNNFRGCQVLIVADDELNCQHLERALFRLGMHAHRCRANELNRMALPALDLVIFDADQEDELASLSELAGEPALIALIGNEAPSRLSRVVALGCDSHITKPIRTLGIYSAVVLAANGRAARAELKKKIAHLNQRILGRKTLIRAVVRLTQYHQIDESDAYDYLRKEAMSRRISIEEAADQYLQMQTSSSDFRVLNEERKE</sequence>
<dbReference type="Gene3D" id="1.10.10.10">
    <property type="entry name" value="Winged helix-like DNA-binding domain superfamily/Winged helix DNA-binding domain"/>
    <property type="match status" value="1"/>
</dbReference>
<dbReference type="SMART" id="SM01012">
    <property type="entry name" value="ANTAR"/>
    <property type="match status" value="1"/>
</dbReference>
<dbReference type="InterPro" id="IPR049021">
    <property type="entry name" value="AmiR_N"/>
</dbReference>
<dbReference type="Gene3D" id="3.40.50.2300">
    <property type="match status" value="1"/>
</dbReference>
<dbReference type="Pfam" id="PF03861">
    <property type="entry name" value="ANTAR"/>
    <property type="match status" value="1"/>
</dbReference>
<evidence type="ECO:0000313" key="3">
    <source>
        <dbReference type="Proteomes" id="UP001556637"/>
    </source>
</evidence>
<dbReference type="Proteomes" id="UP001556637">
    <property type="component" value="Unassembled WGS sequence"/>
</dbReference>
<evidence type="ECO:0000313" key="2">
    <source>
        <dbReference type="EMBL" id="MEX0430225.1"/>
    </source>
</evidence>
<dbReference type="RefSeq" id="WP_367983020.1">
    <property type="nucleotide sequence ID" value="NZ_JBAKFF010000001.1"/>
</dbReference>